<protein>
    <submittedName>
        <fullName evidence="3">Membrane protein suppressor for copper-sensitivity ScsD</fullName>
    </submittedName>
</protein>
<dbReference type="InterPro" id="IPR036249">
    <property type="entry name" value="Thioredoxin-like_sf"/>
</dbReference>
<keyword evidence="1" id="KW-0812">Transmembrane</keyword>
<dbReference type="EMBL" id="BBMN01000003">
    <property type="protein sequence ID" value="GAL04221.1"/>
    <property type="molecule type" value="Genomic_DNA"/>
</dbReference>
<evidence type="ECO:0000313" key="4">
    <source>
        <dbReference type="Proteomes" id="UP000029227"/>
    </source>
</evidence>
<dbReference type="AlphaFoldDB" id="A0A090QMR1"/>
<dbReference type="InterPro" id="IPR000866">
    <property type="entry name" value="AhpC/TSA"/>
</dbReference>
<evidence type="ECO:0000259" key="2">
    <source>
        <dbReference type="PROSITE" id="PS51352"/>
    </source>
</evidence>
<dbReference type="Proteomes" id="UP000029227">
    <property type="component" value="Unassembled WGS sequence"/>
</dbReference>
<gene>
    <name evidence="3" type="ORF">JCM19237_2372</name>
</gene>
<dbReference type="SUPFAM" id="SSF52833">
    <property type="entry name" value="Thioredoxin-like"/>
    <property type="match status" value="1"/>
</dbReference>
<name>A0A090QMR1_9GAMM</name>
<feature type="transmembrane region" description="Helical" evidence="1">
    <location>
        <begin position="36"/>
        <end position="53"/>
    </location>
</feature>
<dbReference type="GO" id="GO:0016209">
    <property type="term" value="F:antioxidant activity"/>
    <property type="evidence" value="ECO:0007669"/>
    <property type="project" value="InterPro"/>
</dbReference>
<dbReference type="PROSITE" id="PS51352">
    <property type="entry name" value="THIOREDOXIN_2"/>
    <property type="match status" value="1"/>
</dbReference>
<dbReference type="eggNOG" id="COG0526">
    <property type="taxonomic scope" value="Bacteria"/>
</dbReference>
<sequence length="194" mass="21721">MSESTSKSTDADHTKAESTAAATVTLPRWKRWLKEAVWMLVFVTVVSMGIDFWRSRDLPTDTIPTPHVQTLLGEQVNLLALSQDKPVMLYFWGTWCSVCRFVSPSVNWMADNAGADYEVISVAINSGDNRRLAAYLDTHDYHFDTVNDQRGQLMQAWGFKAVPSIVILNNGKIDSVTTGFTSPLGLWLRMQFAG</sequence>
<dbReference type="STRING" id="754436.JCM19237_2372"/>
<feature type="domain" description="Thioredoxin" evidence="2">
    <location>
        <begin position="57"/>
        <end position="178"/>
    </location>
</feature>
<evidence type="ECO:0000313" key="3">
    <source>
        <dbReference type="EMBL" id="GAL04221.1"/>
    </source>
</evidence>
<keyword evidence="1" id="KW-0472">Membrane</keyword>
<reference evidence="3 4" key="1">
    <citation type="journal article" date="2014" name="Genome Announc.">
        <title>Draft Genome Sequences of Two Vibrionaceae Species, Vibrio ponticus C121 and Photobacterium aphoticum C119, Isolated as Coral Reef Microbiota.</title>
        <authorList>
            <person name="Al-saari N."/>
            <person name="Meirelles P.M."/>
            <person name="Mino S."/>
            <person name="Suda W."/>
            <person name="Oshima K."/>
            <person name="Hattori M."/>
            <person name="Ohkuma M."/>
            <person name="Thompson F.L."/>
            <person name="Gomez-Gil B."/>
            <person name="Sawabe T."/>
            <person name="Sawabe T."/>
        </authorList>
    </citation>
    <scope>NUCLEOTIDE SEQUENCE [LARGE SCALE GENOMIC DNA]</scope>
    <source>
        <strain evidence="3 4">JCM 19237</strain>
    </source>
</reference>
<dbReference type="InterPro" id="IPR050553">
    <property type="entry name" value="Thioredoxin_ResA/DsbE_sf"/>
</dbReference>
<comment type="caution">
    <text evidence="3">The sequence shown here is derived from an EMBL/GenBank/DDBJ whole genome shotgun (WGS) entry which is preliminary data.</text>
</comment>
<dbReference type="GO" id="GO:0016491">
    <property type="term" value="F:oxidoreductase activity"/>
    <property type="evidence" value="ECO:0007669"/>
    <property type="project" value="InterPro"/>
</dbReference>
<accession>A0A090QMR1</accession>
<dbReference type="PANTHER" id="PTHR42852:SF17">
    <property type="entry name" value="THIOREDOXIN-LIKE PROTEIN HI_1115"/>
    <property type="match status" value="1"/>
</dbReference>
<organism evidence="3 4">
    <name type="scientific">Photobacterium aphoticum</name>
    <dbReference type="NCBI Taxonomy" id="754436"/>
    <lineage>
        <taxon>Bacteria</taxon>
        <taxon>Pseudomonadati</taxon>
        <taxon>Pseudomonadota</taxon>
        <taxon>Gammaproteobacteria</taxon>
        <taxon>Vibrionales</taxon>
        <taxon>Vibrionaceae</taxon>
        <taxon>Photobacterium</taxon>
    </lineage>
</organism>
<proteinExistence type="predicted"/>
<dbReference type="Pfam" id="PF00578">
    <property type="entry name" value="AhpC-TSA"/>
    <property type="match status" value="1"/>
</dbReference>
<evidence type="ECO:0000256" key="1">
    <source>
        <dbReference type="SAM" id="Phobius"/>
    </source>
</evidence>
<keyword evidence="1" id="KW-1133">Transmembrane helix</keyword>
<dbReference type="PANTHER" id="PTHR42852">
    <property type="entry name" value="THIOL:DISULFIDE INTERCHANGE PROTEIN DSBE"/>
    <property type="match status" value="1"/>
</dbReference>
<dbReference type="CDD" id="cd03011">
    <property type="entry name" value="TlpA_like_ScsD_MtbDsbE"/>
    <property type="match status" value="1"/>
</dbReference>
<dbReference type="InterPro" id="IPR013766">
    <property type="entry name" value="Thioredoxin_domain"/>
</dbReference>
<dbReference type="Gene3D" id="3.40.30.10">
    <property type="entry name" value="Glutaredoxin"/>
    <property type="match status" value="1"/>
</dbReference>